<dbReference type="Proteomes" id="UP000094056">
    <property type="component" value="Unassembled WGS sequence"/>
</dbReference>
<comment type="caution">
    <text evidence="2">The sequence shown here is derived from an EMBL/GenBank/DDBJ whole genome shotgun (WGS) entry which is preliminary data.</text>
</comment>
<gene>
    <name evidence="2" type="ORF">SCARUB_05121</name>
</gene>
<dbReference type="SUPFAM" id="SSF158997">
    <property type="entry name" value="Trm112p-like"/>
    <property type="match status" value="1"/>
</dbReference>
<dbReference type="Pfam" id="PF03966">
    <property type="entry name" value="Trm112p"/>
    <property type="match status" value="1"/>
</dbReference>
<evidence type="ECO:0000256" key="1">
    <source>
        <dbReference type="HAMAP-Rule" id="MF_01187"/>
    </source>
</evidence>
<dbReference type="HAMAP" id="MF_01187">
    <property type="entry name" value="UPF0434"/>
    <property type="match status" value="1"/>
</dbReference>
<comment type="similarity">
    <text evidence="1">Belongs to the UPF0434 family.</text>
</comment>
<organism evidence="2 3">
    <name type="scientific">Candidatus Scalindua rubra</name>
    <dbReference type="NCBI Taxonomy" id="1872076"/>
    <lineage>
        <taxon>Bacteria</taxon>
        <taxon>Pseudomonadati</taxon>
        <taxon>Planctomycetota</taxon>
        <taxon>Candidatus Brocadiia</taxon>
        <taxon>Candidatus Brocadiales</taxon>
        <taxon>Candidatus Scalinduaceae</taxon>
        <taxon>Candidatus Scalindua</taxon>
    </lineage>
</organism>
<reference evidence="2 3" key="1">
    <citation type="submission" date="2016-07" db="EMBL/GenBank/DDBJ databases">
        <title>Draft genome of Scalindua rubra, obtained from a brine-seawater interface in the Red Sea, sheds light on salt adaptation in anammox bacteria.</title>
        <authorList>
            <person name="Speth D.R."/>
            <person name="Lagkouvardos I."/>
            <person name="Wang Y."/>
            <person name="Qian P.-Y."/>
            <person name="Dutilh B.E."/>
            <person name="Jetten M.S."/>
        </authorList>
    </citation>
    <scope>NUCLEOTIDE SEQUENCE [LARGE SCALE GENOMIC DNA]</scope>
    <source>
        <strain evidence="2">BSI-1</strain>
    </source>
</reference>
<dbReference type="Gene3D" id="2.20.25.10">
    <property type="match status" value="1"/>
</dbReference>
<dbReference type="InterPro" id="IPR005651">
    <property type="entry name" value="Trm112-like"/>
</dbReference>
<dbReference type="FunFam" id="2.20.25.10:FF:000002">
    <property type="entry name" value="UPF0434 protein YcaR"/>
    <property type="match status" value="1"/>
</dbReference>
<dbReference type="AlphaFoldDB" id="A0A1E3X474"/>
<evidence type="ECO:0000313" key="2">
    <source>
        <dbReference type="EMBL" id="ODS29774.1"/>
    </source>
</evidence>
<proteinExistence type="inferred from homology"/>
<evidence type="ECO:0000313" key="3">
    <source>
        <dbReference type="Proteomes" id="UP000094056"/>
    </source>
</evidence>
<accession>A0A1E3X474</accession>
<dbReference type="PANTHER" id="PTHR33505">
    <property type="entry name" value="ZGC:162634"/>
    <property type="match status" value="1"/>
</dbReference>
<protein>
    <recommendedName>
        <fullName evidence="1">UPF0434 protein SCARUB_05121</fullName>
    </recommendedName>
</protein>
<dbReference type="GO" id="GO:0005829">
    <property type="term" value="C:cytosol"/>
    <property type="evidence" value="ECO:0007669"/>
    <property type="project" value="TreeGrafter"/>
</dbReference>
<sequence length="60" mass="6867">MLDKKLLEILCCPKCKGDLYYDEANSKLICESCRLKYPIKDDIPVMLIDEAEENNVSAEV</sequence>
<dbReference type="PANTHER" id="PTHR33505:SF4">
    <property type="entry name" value="PROTEIN PREY, MITOCHONDRIAL"/>
    <property type="match status" value="1"/>
</dbReference>
<dbReference type="EMBL" id="MAYW01000377">
    <property type="protein sequence ID" value="ODS29774.1"/>
    <property type="molecule type" value="Genomic_DNA"/>
</dbReference>
<name>A0A1E3X474_9BACT</name>